<organism evidence="2 3">
    <name type="scientific">Paenibacillus aestuarii</name>
    <dbReference type="NCBI Taxonomy" id="516965"/>
    <lineage>
        <taxon>Bacteria</taxon>
        <taxon>Bacillati</taxon>
        <taxon>Bacillota</taxon>
        <taxon>Bacilli</taxon>
        <taxon>Bacillales</taxon>
        <taxon>Paenibacillaceae</taxon>
        <taxon>Paenibacillus</taxon>
    </lineage>
</organism>
<dbReference type="InterPro" id="IPR013974">
    <property type="entry name" value="SAF"/>
</dbReference>
<dbReference type="Gene3D" id="3.90.1210.10">
    <property type="entry name" value="Antifreeze-like/N-acetylneuraminic acid synthase C-terminal domain"/>
    <property type="match status" value="1"/>
</dbReference>
<evidence type="ECO:0000313" key="3">
    <source>
        <dbReference type="Proteomes" id="UP001596044"/>
    </source>
</evidence>
<sequence>MNRRRSLLISLTAAILAGLLVYGMYVLQVSQVELQQTVQVVVPKDFIRAGTMISGGMVELRAVQKGSYASGMLTSLDEIVGQETLVPLGKQEPILKWKVNRYSLLPNEKQATFQVPKEYVLSISNGIRAGDRVRLYVSSADGGSRRLFAEEITVASVKSSANVEIDNPKNSNLLSRVDGDTEKMYASRLEANGSIDQINLNLGESEWLEIDRLCSTKKAKLVIAFSSSSILEPQEEEEGNR</sequence>
<name>A0ABW0K255_9BACL</name>
<keyword evidence="2" id="KW-0966">Cell projection</keyword>
<dbReference type="EMBL" id="JBHSMJ010000004">
    <property type="protein sequence ID" value="MFC5446732.1"/>
    <property type="molecule type" value="Genomic_DNA"/>
</dbReference>
<dbReference type="CDD" id="cd11614">
    <property type="entry name" value="SAF_CpaB_FlgA_like"/>
    <property type="match status" value="1"/>
</dbReference>
<protein>
    <submittedName>
        <fullName evidence="2">Flagellar biosynthesis protein FlgA</fullName>
    </submittedName>
</protein>
<dbReference type="SMART" id="SM00858">
    <property type="entry name" value="SAF"/>
    <property type="match status" value="1"/>
</dbReference>
<reference evidence="3" key="1">
    <citation type="journal article" date="2019" name="Int. J. Syst. Evol. Microbiol.">
        <title>The Global Catalogue of Microorganisms (GCM) 10K type strain sequencing project: providing services to taxonomists for standard genome sequencing and annotation.</title>
        <authorList>
            <consortium name="The Broad Institute Genomics Platform"/>
            <consortium name="The Broad Institute Genome Sequencing Center for Infectious Disease"/>
            <person name="Wu L."/>
            <person name="Ma J."/>
        </authorList>
    </citation>
    <scope>NUCLEOTIDE SEQUENCE [LARGE SCALE GENOMIC DNA]</scope>
    <source>
        <strain evidence="3">KACC 11904</strain>
    </source>
</reference>
<feature type="domain" description="SAF" evidence="1">
    <location>
        <begin position="38"/>
        <end position="100"/>
    </location>
</feature>
<keyword evidence="2" id="KW-0969">Cilium</keyword>
<proteinExistence type="predicted"/>
<dbReference type="RefSeq" id="WP_270880568.1">
    <property type="nucleotide sequence ID" value="NZ_JAQFVF010000033.1"/>
</dbReference>
<accession>A0ABW0K255</accession>
<evidence type="ECO:0000259" key="1">
    <source>
        <dbReference type="SMART" id="SM00858"/>
    </source>
</evidence>
<keyword evidence="2" id="KW-0282">Flagellum</keyword>
<evidence type="ECO:0000313" key="2">
    <source>
        <dbReference type="EMBL" id="MFC5446732.1"/>
    </source>
</evidence>
<comment type="caution">
    <text evidence="2">The sequence shown here is derived from an EMBL/GenBank/DDBJ whole genome shotgun (WGS) entry which is preliminary data.</text>
</comment>
<keyword evidence="3" id="KW-1185">Reference proteome</keyword>
<gene>
    <name evidence="2" type="ORF">ACFPOG_00505</name>
</gene>
<dbReference type="Proteomes" id="UP001596044">
    <property type="component" value="Unassembled WGS sequence"/>
</dbReference>